<protein>
    <recommendedName>
        <fullName evidence="4">Mini-ribonuclease 3</fullName>
        <shortName evidence="4">Mini-3</shortName>
        <shortName evidence="4">Mini-RNase 3</shortName>
        <ecNumber evidence="4">3.1.26.-</ecNumber>
    </recommendedName>
    <alternativeName>
        <fullName evidence="4">Mini-RNase III</fullName>
        <shortName evidence="4">Mini-III</shortName>
    </alternativeName>
</protein>
<evidence type="ECO:0000313" key="7">
    <source>
        <dbReference type="Proteomes" id="UP000266506"/>
    </source>
</evidence>
<keyword evidence="4" id="KW-0963">Cytoplasm</keyword>
<reference evidence="6 7" key="1">
    <citation type="submission" date="2018-08" db="EMBL/GenBank/DDBJ databases">
        <title>Genomic Encyclopedia of Archaeal and Bacterial Type Strains, Phase II (KMG-II): from individual species to whole genera.</title>
        <authorList>
            <person name="Goeker M."/>
        </authorList>
    </citation>
    <scope>NUCLEOTIDE SEQUENCE [LARGE SCALE GENOMIC DNA]</scope>
    <source>
        <strain evidence="6 7">ATCC 27112</strain>
    </source>
</reference>
<dbReference type="GO" id="GO:0006364">
    <property type="term" value="P:rRNA processing"/>
    <property type="evidence" value="ECO:0007669"/>
    <property type="project" value="UniProtKB-UniRule"/>
</dbReference>
<keyword evidence="7" id="KW-1185">Reference proteome</keyword>
<comment type="function">
    <text evidence="4">Involved in correct processing of both the 5' and 3' ends of 23S rRNA precursor. Processes 30S rRNA precursor transcript even in absence of ribonuclease 3 (Rnc); Rnc processes 30S rRNA into smaller rRNA precursors.</text>
</comment>
<dbReference type="Pfam" id="PF00636">
    <property type="entry name" value="Ribonuclease_3"/>
    <property type="match status" value="1"/>
</dbReference>
<dbReference type="OrthoDB" id="46571at2"/>
<sequence>MDYKQLNGLTLAYMGDAVYEIYIRKYVISLGYSKVNELHKRVIKFTSGNAQAVLMHSLLEENLLTEEEINIFKRGRNSHVHTQRKNMNIQDYMDATGFEAVIGYLYLMENISRIEEIVEYAVKKGGA</sequence>
<evidence type="ECO:0000313" key="6">
    <source>
        <dbReference type="EMBL" id="RIA78603.1"/>
    </source>
</evidence>
<dbReference type="InterPro" id="IPR000999">
    <property type="entry name" value="RNase_III_dom"/>
</dbReference>
<comment type="subcellular location">
    <subcellularLocation>
        <location evidence="4">Cytoplasm</location>
    </subcellularLocation>
</comment>
<comment type="cofactor">
    <cofactor evidence="4">
        <name>Mg(2+)</name>
        <dbReference type="ChEBI" id="CHEBI:18420"/>
    </cofactor>
</comment>
<evidence type="ECO:0000256" key="2">
    <source>
        <dbReference type="ARBA" id="ARBA00022759"/>
    </source>
</evidence>
<keyword evidence="4" id="KW-0699">rRNA-binding</keyword>
<proteinExistence type="inferred from homology"/>
<dbReference type="InParanoid" id="A0A397RWR4"/>
<dbReference type="EC" id="3.1.26.-" evidence="4"/>
<dbReference type="PIRSF" id="PIRSF005520">
    <property type="entry name" value="UCP005520"/>
    <property type="match status" value="1"/>
</dbReference>
<dbReference type="GO" id="GO:0019843">
    <property type="term" value="F:rRNA binding"/>
    <property type="evidence" value="ECO:0007669"/>
    <property type="project" value="UniProtKB-UniRule"/>
</dbReference>
<dbReference type="InterPro" id="IPR008226">
    <property type="entry name" value="Mini3_fam"/>
</dbReference>
<dbReference type="PANTHER" id="PTHR34276:SF1">
    <property type="entry name" value="MINI-RIBONUCLEASE 3"/>
    <property type="match status" value="1"/>
</dbReference>
<dbReference type="HAMAP" id="MF_01468">
    <property type="entry name" value="RNase_Mini_III"/>
    <property type="match status" value="1"/>
</dbReference>
<comment type="caution">
    <text evidence="6">The sequence shown here is derived from an EMBL/GenBank/DDBJ whole genome shotgun (WGS) entry which is preliminary data.</text>
</comment>
<keyword evidence="3 4" id="KW-0378">Hydrolase</keyword>
<evidence type="ECO:0000259" key="5">
    <source>
        <dbReference type="Pfam" id="PF00636"/>
    </source>
</evidence>
<accession>A0A397RWR4</accession>
<keyword evidence="4" id="KW-0690">Ribosome biogenesis</keyword>
<name>A0A397RWR4_9MOLU</name>
<dbReference type="GO" id="GO:0005737">
    <property type="term" value="C:cytoplasm"/>
    <property type="evidence" value="ECO:0007669"/>
    <property type="project" value="UniProtKB-SubCell"/>
</dbReference>
<keyword evidence="4" id="KW-0694">RNA-binding</keyword>
<organism evidence="6 7">
    <name type="scientific">Anaeroplasma bactoclasticum</name>
    <dbReference type="NCBI Taxonomy" id="2088"/>
    <lineage>
        <taxon>Bacteria</taxon>
        <taxon>Bacillati</taxon>
        <taxon>Mycoplasmatota</taxon>
        <taxon>Mollicutes</taxon>
        <taxon>Anaeroplasmatales</taxon>
        <taxon>Anaeroplasmataceae</taxon>
        <taxon>Anaeroplasma</taxon>
    </lineage>
</organism>
<dbReference type="PANTHER" id="PTHR34276">
    <property type="entry name" value="MINI-RIBONUCLEASE 3"/>
    <property type="match status" value="1"/>
</dbReference>
<keyword evidence="2 4" id="KW-0255">Endonuclease</keyword>
<dbReference type="FunCoup" id="A0A397RWR4">
    <property type="interactions" value="110"/>
</dbReference>
<gene>
    <name evidence="4" type="primary">mrnC</name>
    <name evidence="6" type="ORF">EI71_00164</name>
</gene>
<evidence type="ECO:0000256" key="3">
    <source>
        <dbReference type="ARBA" id="ARBA00022801"/>
    </source>
</evidence>
<comment type="subunit">
    <text evidence="4">Homodimer.</text>
</comment>
<dbReference type="GO" id="GO:0004525">
    <property type="term" value="F:ribonuclease III activity"/>
    <property type="evidence" value="ECO:0007669"/>
    <property type="project" value="InterPro"/>
</dbReference>
<dbReference type="Proteomes" id="UP000266506">
    <property type="component" value="Unassembled WGS sequence"/>
</dbReference>
<feature type="active site" evidence="4">
    <location>
        <position position="16"/>
    </location>
</feature>
<dbReference type="AlphaFoldDB" id="A0A397RWR4"/>
<evidence type="ECO:0000256" key="1">
    <source>
        <dbReference type="ARBA" id="ARBA00022722"/>
    </source>
</evidence>
<keyword evidence="4" id="KW-0460">Magnesium</keyword>
<dbReference type="Gene3D" id="1.10.1520.10">
    <property type="entry name" value="Ribonuclease III domain"/>
    <property type="match status" value="1"/>
</dbReference>
<keyword evidence="4" id="KW-0698">rRNA processing</keyword>
<keyword evidence="1 4" id="KW-0540">Nuclease</keyword>
<dbReference type="SUPFAM" id="SSF69065">
    <property type="entry name" value="RNase III domain-like"/>
    <property type="match status" value="1"/>
</dbReference>
<dbReference type="EMBL" id="QXEV01000001">
    <property type="protein sequence ID" value="RIA78603.1"/>
    <property type="molecule type" value="Genomic_DNA"/>
</dbReference>
<dbReference type="InterPro" id="IPR036389">
    <property type="entry name" value="RNase_III_sf"/>
</dbReference>
<feature type="domain" description="RNase III" evidence="5">
    <location>
        <begin position="10"/>
        <end position="108"/>
    </location>
</feature>
<dbReference type="RefSeq" id="WP_119015343.1">
    <property type="nucleotide sequence ID" value="NZ_QXEV01000001.1"/>
</dbReference>
<evidence type="ECO:0000256" key="4">
    <source>
        <dbReference type="HAMAP-Rule" id="MF_01468"/>
    </source>
</evidence>
<comment type="similarity">
    <text evidence="4">Belongs to the MrnC RNase family.</text>
</comment>